<dbReference type="GO" id="GO:0050661">
    <property type="term" value="F:NADP binding"/>
    <property type="evidence" value="ECO:0007669"/>
    <property type="project" value="InterPro"/>
</dbReference>
<evidence type="ECO:0000256" key="3">
    <source>
        <dbReference type="ARBA" id="ARBA00022630"/>
    </source>
</evidence>
<dbReference type="EMBL" id="CAFABA010000274">
    <property type="protein sequence ID" value="CAB4836960.1"/>
    <property type="molecule type" value="Genomic_DNA"/>
</dbReference>
<evidence type="ECO:0000256" key="5">
    <source>
        <dbReference type="ARBA" id="ARBA00022857"/>
    </source>
</evidence>
<dbReference type="AlphaFoldDB" id="A0A6J7AW80"/>
<evidence type="ECO:0000313" key="8">
    <source>
        <dbReference type="EMBL" id="CAB4836960.1"/>
    </source>
</evidence>
<reference evidence="8" key="1">
    <citation type="submission" date="2020-05" db="EMBL/GenBank/DDBJ databases">
        <authorList>
            <person name="Chiriac C."/>
            <person name="Salcher M."/>
            <person name="Ghai R."/>
            <person name="Kavagutti S V."/>
        </authorList>
    </citation>
    <scope>NUCLEOTIDE SEQUENCE</scope>
</reference>
<evidence type="ECO:0000256" key="7">
    <source>
        <dbReference type="ARBA" id="ARBA00023033"/>
    </source>
</evidence>
<keyword evidence="4" id="KW-0274">FAD</keyword>
<accession>A0A6J7AW80</accession>
<evidence type="ECO:0000256" key="4">
    <source>
        <dbReference type="ARBA" id="ARBA00022827"/>
    </source>
</evidence>
<evidence type="ECO:0000256" key="1">
    <source>
        <dbReference type="ARBA" id="ARBA00001974"/>
    </source>
</evidence>
<evidence type="ECO:0000256" key="6">
    <source>
        <dbReference type="ARBA" id="ARBA00023002"/>
    </source>
</evidence>
<keyword evidence="3" id="KW-0285">Flavoprotein</keyword>
<protein>
    <submittedName>
        <fullName evidence="8">Unannotated protein</fullName>
    </submittedName>
</protein>
<dbReference type="InterPro" id="IPR020946">
    <property type="entry name" value="Flavin_mOase-like"/>
</dbReference>
<keyword evidence="6" id="KW-0560">Oxidoreductase</keyword>
<dbReference type="InterPro" id="IPR050775">
    <property type="entry name" value="FAD-binding_Monooxygenases"/>
</dbReference>
<gene>
    <name evidence="8" type="ORF">UFOPK3139_03407</name>
</gene>
<sequence length="508" mass="56824">MIDKAGDFGGTWYWNRYPGCMCDVESYTYLPLLEETGYMPTRKYAHAPEIFAYAQLLGRTFDMYPHAMFQTEVTDMEWNEDTQRWLVTTSRDDQLSARFVVICGGVLHKAKLPGIPGIEDFKGHSFHTSRWDYAYTGGGPEKPMDNLRDKVIGIIGTGATAVQAVPKLGEAAKQLFVFQRTPSSVSPRNQRDTDPAWFAEISSKPGWHEERMENFIGMTTGGNPPVDLIQDGWTEMFAVDVKKEPADEQEAEALKLLDFQLMEKVRNRIADTVKDPATAEALKPWYGVSCKRPCYHDDYLPAFNRDNVTLVDTEGRGVDRITENGVVIGDTEYPLDCIVYATGFDSPATFYTHRLGFDPIGANGVSLSDAWSKGAWTLHGVFAHGFPNLCMNSHIQGGQHINFAYTGAKTAEHTAWVIARALAEGVVVEPELDAEEDWFQLIMGTLGVYGEYFAVCTPGYLNNELEMPGERDSRSVCYMESAVDWKNILVAWRAEGRLAGLKRTPIGH</sequence>
<dbReference type="GO" id="GO:0004499">
    <property type="term" value="F:N,N-dimethylaniline monooxygenase activity"/>
    <property type="evidence" value="ECO:0007669"/>
    <property type="project" value="InterPro"/>
</dbReference>
<dbReference type="SUPFAM" id="SSF51905">
    <property type="entry name" value="FAD/NAD(P)-binding domain"/>
    <property type="match status" value="2"/>
</dbReference>
<dbReference type="PANTHER" id="PTHR43098:SF4">
    <property type="entry name" value="BLR3857 PROTEIN"/>
    <property type="match status" value="1"/>
</dbReference>
<dbReference type="InterPro" id="IPR036188">
    <property type="entry name" value="FAD/NAD-bd_sf"/>
</dbReference>
<dbReference type="Pfam" id="PF00743">
    <property type="entry name" value="FMO-like"/>
    <property type="match status" value="1"/>
</dbReference>
<dbReference type="Gene3D" id="3.50.50.60">
    <property type="entry name" value="FAD/NAD(P)-binding domain"/>
    <property type="match status" value="2"/>
</dbReference>
<dbReference type="PANTHER" id="PTHR43098">
    <property type="entry name" value="L-ORNITHINE N(5)-MONOOXYGENASE-RELATED"/>
    <property type="match status" value="1"/>
</dbReference>
<comment type="similarity">
    <text evidence="2">Belongs to the FAD-binding monooxygenase family.</text>
</comment>
<evidence type="ECO:0000256" key="2">
    <source>
        <dbReference type="ARBA" id="ARBA00010139"/>
    </source>
</evidence>
<name>A0A6J7AW80_9ZZZZ</name>
<comment type="cofactor">
    <cofactor evidence="1">
        <name>FAD</name>
        <dbReference type="ChEBI" id="CHEBI:57692"/>
    </cofactor>
</comment>
<keyword evidence="7" id="KW-0503">Monooxygenase</keyword>
<organism evidence="8">
    <name type="scientific">freshwater metagenome</name>
    <dbReference type="NCBI Taxonomy" id="449393"/>
    <lineage>
        <taxon>unclassified sequences</taxon>
        <taxon>metagenomes</taxon>
        <taxon>ecological metagenomes</taxon>
    </lineage>
</organism>
<proteinExistence type="inferred from homology"/>
<dbReference type="GO" id="GO:0050660">
    <property type="term" value="F:flavin adenine dinucleotide binding"/>
    <property type="evidence" value="ECO:0007669"/>
    <property type="project" value="InterPro"/>
</dbReference>
<keyword evidence="5" id="KW-0521">NADP</keyword>